<accession>A0A5Q3DLF5</accession>
<dbReference type="Proteomes" id="UP000760494">
    <property type="component" value="Unassembled WGS sequence"/>
</dbReference>
<comment type="caution">
    <text evidence="1">The sequence shown here is derived from an EMBL/GenBank/DDBJ whole genome shotgun (WGS) entry which is preliminary data.</text>
</comment>
<reference evidence="1" key="1">
    <citation type="submission" date="2019-05" db="EMBL/GenBank/DDBJ databases">
        <authorList>
            <person name="Piombo E."/>
        </authorList>
    </citation>
    <scope>NUCLEOTIDE SEQUENCE</scope>
    <source>
        <strain evidence="1">C2S</strain>
    </source>
</reference>
<dbReference type="AlphaFoldDB" id="A0A5Q3DLF5"/>
<sequence>MKWLVLWPFHHCLLKINVFCPTPRSAILLLTLQAIRALNIDHAPETGHLRNSPARVTGALLGVICPLNLLLGNGPGLGPRAESEDFGFSITIAPDSTCGYVNRDKETPVTCLDTLVIYALGRLHIYIAYLQSLEAVNSTLCRDACQSNAINLLWQASLSKAHGANHFCRAYIYPSGIFDYRCLSTTVEKLEHVIFTYDGQKSPKFRIVTLADDVSEALGEPVERKGYWKPRCCHRPDDTSAAH</sequence>
<evidence type="ECO:0000313" key="1">
    <source>
        <dbReference type="EMBL" id="VTT72519.1"/>
    </source>
</evidence>
<proteinExistence type="predicted"/>
<dbReference type="EMBL" id="CABFJX010000346">
    <property type="protein sequence ID" value="VTT72519.1"/>
    <property type="molecule type" value="Genomic_DNA"/>
</dbReference>
<evidence type="ECO:0000313" key="2">
    <source>
        <dbReference type="Proteomes" id="UP000760494"/>
    </source>
</evidence>
<gene>
    <name evidence="1" type="ORF">C2S_8604</name>
</gene>
<protein>
    <submittedName>
        <fullName evidence="1">Uncharacterized protein</fullName>
    </submittedName>
</protein>
<name>A0A5Q3DLF5_FUSFU</name>
<organism evidence="1 2">
    <name type="scientific">Fusarium fujikuroi</name>
    <name type="common">Bakanae and foot rot disease fungus</name>
    <name type="synonym">Gibberella fujikuroi</name>
    <dbReference type="NCBI Taxonomy" id="5127"/>
    <lineage>
        <taxon>Eukaryota</taxon>
        <taxon>Fungi</taxon>
        <taxon>Dikarya</taxon>
        <taxon>Ascomycota</taxon>
        <taxon>Pezizomycotina</taxon>
        <taxon>Sordariomycetes</taxon>
        <taxon>Hypocreomycetidae</taxon>
        <taxon>Hypocreales</taxon>
        <taxon>Nectriaceae</taxon>
        <taxon>Fusarium</taxon>
        <taxon>Fusarium fujikuroi species complex</taxon>
    </lineage>
</organism>